<accession>A0A2T3FSH7</accession>
<dbReference type="EMBL" id="PYLQ01000021">
    <property type="protein sequence ID" value="PST38227.1"/>
    <property type="molecule type" value="Genomic_DNA"/>
</dbReference>
<keyword evidence="2" id="KW-1185">Reference proteome</keyword>
<protein>
    <recommendedName>
        <fullName evidence="3">SipW-cognate class signal peptide</fullName>
    </recommendedName>
</protein>
<name>A0A2T3FSH7_9FIRM</name>
<proteinExistence type="predicted"/>
<reference evidence="1 2" key="1">
    <citation type="journal article" date="2019" name="Int. J. Syst. Evol. Microbiol.">
        <title>Faecalibacillus intestinalis gen. nov., sp. nov. and Faecalibacillus faecis sp. nov., isolated from human faeces.</title>
        <authorList>
            <person name="Seo B."/>
            <person name="Jeon K."/>
            <person name="Baek I."/>
            <person name="Lee Y.M."/>
            <person name="Baek K."/>
            <person name="Ko G."/>
        </authorList>
    </citation>
    <scope>NUCLEOTIDE SEQUENCE [LARGE SCALE GENOMIC DNA]</scope>
    <source>
        <strain evidence="1 2">SNUG30099</strain>
    </source>
</reference>
<comment type="caution">
    <text evidence="1">The sequence shown here is derived from an EMBL/GenBank/DDBJ whole genome shotgun (WGS) entry which is preliminary data.</text>
</comment>
<evidence type="ECO:0008006" key="3">
    <source>
        <dbReference type="Google" id="ProtNLM"/>
    </source>
</evidence>
<sequence length="165" mass="18815">MRKFNKKLVLSIVALVMISTLGIGKALGYFTTHTNATGGYKMDLGFTDTKIKEDVDKDGKHVVITNVGDYDCFVRVKVFAADNLKIRYNLGEDWQESGDGYIYYNKVLSSKDKTSELNIKYTLPEVNDDNKDKDYNIVVIQEFTPVVYDDQGNLIANWQQVYETE</sequence>
<gene>
    <name evidence="1" type="ORF">C7U54_11955</name>
</gene>
<organism evidence="1 2">
    <name type="scientific">Faecalibacillus intestinalis</name>
    <dbReference type="NCBI Taxonomy" id="1982626"/>
    <lineage>
        <taxon>Bacteria</taxon>
        <taxon>Bacillati</taxon>
        <taxon>Bacillota</taxon>
        <taxon>Erysipelotrichia</taxon>
        <taxon>Erysipelotrichales</taxon>
        <taxon>Coprobacillaceae</taxon>
        <taxon>Faecalibacillus</taxon>
    </lineage>
</organism>
<dbReference type="AlphaFoldDB" id="A0A2T3FSH7"/>
<dbReference type="Proteomes" id="UP000240974">
    <property type="component" value="Unassembled WGS sequence"/>
</dbReference>
<evidence type="ECO:0000313" key="2">
    <source>
        <dbReference type="Proteomes" id="UP000240974"/>
    </source>
</evidence>
<evidence type="ECO:0000313" key="1">
    <source>
        <dbReference type="EMBL" id="PST38227.1"/>
    </source>
</evidence>
<dbReference type="RefSeq" id="WP_107030450.1">
    <property type="nucleotide sequence ID" value="NZ_PYLQ01000021.1"/>
</dbReference>